<keyword evidence="2 4" id="KW-0274">FAD</keyword>
<dbReference type="GO" id="GO:0009416">
    <property type="term" value="P:response to light stimulus"/>
    <property type="evidence" value="ECO:0007669"/>
    <property type="project" value="TreeGrafter"/>
</dbReference>
<dbReference type="PANTHER" id="PTHR11455">
    <property type="entry name" value="CRYPTOCHROME"/>
    <property type="match status" value="1"/>
</dbReference>
<dbReference type="InterPro" id="IPR036155">
    <property type="entry name" value="Crypto/Photolyase_N_sf"/>
</dbReference>
<dbReference type="InterPro" id="IPR002081">
    <property type="entry name" value="Cryptochrome/DNA_photolyase_1"/>
</dbReference>
<dbReference type="Gene3D" id="1.10.579.10">
    <property type="entry name" value="DNA Cyclobutane Dipyrimidine Photolyase, subunit A, domain 3"/>
    <property type="match status" value="1"/>
</dbReference>
<organism evidence="8 9">
    <name type="scientific">Lentzea jiangxiensis</name>
    <dbReference type="NCBI Taxonomy" id="641025"/>
    <lineage>
        <taxon>Bacteria</taxon>
        <taxon>Bacillati</taxon>
        <taxon>Actinomycetota</taxon>
        <taxon>Actinomycetes</taxon>
        <taxon>Pseudonocardiales</taxon>
        <taxon>Pseudonocardiaceae</taxon>
        <taxon>Lentzea</taxon>
    </lineage>
</organism>
<proteinExistence type="inferred from homology"/>
<dbReference type="InterPro" id="IPR036134">
    <property type="entry name" value="Crypto/Photolyase_FAD-like_sf"/>
</dbReference>
<keyword evidence="9" id="KW-1185">Reference proteome</keyword>
<dbReference type="STRING" id="641025.SAMN05421507_1072"/>
<gene>
    <name evidence="8" type="ORF">SAMN05421507_1072</name>
</gene>
<feature type="site" description="Electron transfer via tryptophanyl radical" evidence="5">
    <location>
        <position position="375"/>
    </location>
</feature>
<dbReference type="PRINTS" id="PR00147">
    <property type="entry name" value="DNAPHOTLYASE"/>
</dbReference>
<comment type="similarity">
    <text evidence="6">Belongs to the DNA photolyase family.</text>
</comment>
<dbReference type="Gene3D" id="1.25.40.80">
    <property type="match status" value="1"/>
</dbReference>
<evidence type="ECO:0000256" key="2">
    <source>
        <dbReference type="ARBA" id="ARBA00022827"/>
    </source>
</evidence>
<feature type="binding site" evidence="4">
    <location>
        <begin position="236"/>
        <end position="240"/>
    </location>
    <ligand>
        <name>FAD</name>
        <dbReference type="ChEBI" id="CHEBI:57692"/>
    </ligand>
</feature>
<reference evidence="9" key="1">
    <citation type="submission" date="2016-10" db="EMBL/GenBank/DDBJ databases">
        <authorList>
            <person name="Varghese N."/>
            <person name="Submissions S."/>
        </authorList>
    </citation>
    <scope>NUCLEOTIDE SEQUENCE [LARGE SCALE GENOMIC DNA]</scope>
    <source>
        <strain evidence="9">CGMCC 4.6609</strain>
    </source>
</reference>
<sequence length="464" mass="51453">MALCEGGEMAVSIALFTRDLRVHDNPVLVEASADADRVIPLYVLDERLVATGFANPNRAAFLADSLHDLHASLQARGAALVVRRGAPEAVVPELLRQHEVTRVHVAADASAFAHGREQRLRDVVGDRLVVHHDVHRAVASSALQSDPAHHDKVFTPYFQKWSRIPPRPPLPAPTGLRLPPLDVGALPEAEEFCAGEPAERLPAGGETAGRERLRSWLGEGIVGFAEQAAGLLTRTTSQLSPYLHFGCLSGAEVRCATGDATEDARQFARQLAWRDFYDQVLAARPEVAWEDYRGQGDRWRDAPDELLAWQEGRTGYPVVDAAQRQLVAEGWLSNRARLLSASFLCKTLYLDWRPGARFFLRHLVDGDLAANQLNWQWMAGTGTDTRPDRVMDPLWQAENHDPNGDYVRRCVPELRSVAGPAVHRPWDLDPVVREGLGYPAPVVDLEEAHARFAGTRRELRSRRG</sequence>
<dbReference type="GO" id="GO:0003904">
    <property type="term" value="F:deoxyribodipyrimidine photo-lyase activity"/>
    <property type="evidence" value="ECO:0007669"/>
    <property type="project" value="TreeGrafter"/>
</dbReference>
<keyword evidence="1 4" id="KW-0285">Flavoprotein</keyword>
<feature type="site" description="Electron transfer via tryptophanyl radical" evidence="5">
    <location>
        <position position="352"/>
    </location>
</feature>
<feature type="binding site" evidence="4">
    <location>
        <begin position="365"/>
        <end position="367"/>
    </location>
    <ligand>
        <name>FAD</name>
        <dbReference type="ChEBI" id="CHEBI:57692"/>
    </ligand>
</feature>
<dbReference type="PROSITE" id="PS51645">
    <property type="entry name" value="PHR_CRY_ALPHA_BETA"/>
    <property type="match status" value="1"/>
</dbReference>
<evidence type="ECO:0000256" key="1">
    <source>
        <dbReference type="ARBA" id="ARBA00022630"/>
    </source>
</evidence>
<evidence type="ECO:0000256" key="5">
    <source>
        <dbReference type="PIRSR" id="PIRSR602081-2"/>
    </source>
</evidence>
<dbReference type="PROSITE" id="PS00691">
    <property type="entry name" value="DNA_PHOTOLYASES_1_2"/>
    <property type="match status" value="1"/>
</dbReference>
<evidence type="ECO:0000256" key="6">
    <source>
        <dbReference type="RuleBase" id="RU004182"/>
    </source>
</evidence>
<dbReference type="SUPFAM" id="SSF48173">
    <property type="entry name" value="Cryptochrome/photolyase FAD-binding domain"/>
    <property type="match status" value="1"/>
</dbReference>
<dbReference type="Pfam" id="PF00875">
    <property type="entry name" value="DNA_photolyase"/>
    <property type="match status" value="1"/>
</dbReference>
<feature type="binding site" evidence="4">
    <location>
        <position position="267"/>
    </location>
    <ligand>
        <name>FAD</name>
        <dbReference type="ChEBI" id="CHEBI:57692"/>
    </ligand>
</feature>
<dbReference type="GO" id="GO:0006950">
    <property type="term" value="P:response to stress"/>
    <property type="evidence" value="ECO:0007669"/>
    <property type="project" value="UniProtKB-ARBA"/>
</dbReference>
<evidence type="ECO:0000313" key="8">
    <source>
        <dbReference type="EMBL" id="SDP30965.1"/>
    </source>
</evidence>
<evidence type="ECO:0000256" key="4">
    <source>
        <dbReference type="PIRSR" id="PIRSR602081-1"/>
    </source>
</evidence>
<dbReference type="GO" id="GO:0071949">
    <property type="term" value="F:FAD binding"/>
    <property type="evidence" value="ECO:0007669"/>
    <property type="project" value="TreeGrafter"/>
</dbReference>
<protein>
    <submittedName>
        <fullName evidence="8">Deoxyribodipyrimidine photo-lyase</fullName>
    </submittedName>
</protein>
<name>A0A1H0RNI2_9PSEU</name>
<dbReference type="InterPro" id="IPR005101">
    <property type="entry name" value="Cryptochr/Photolyase_FAD-bd"/>
</dbReference>
<dbReference type="Gene3D" id="3.40.50.620">
    <property type="entry name" value="HUPs"/>
    <property type="match status" value="1"/>
</dbReference>
<evidence type="ECO:0000256" key="3">
    <source>
        <dbReference type="ARBA" id="ARBA00022991"/>
    </source>
</evidence>
<dbReference type="PANTHER" id="PTHR11455:SF9">
    <property type="entry name" value="CRYPTOCHROME CIRCADIAN CLOCK 5 ISOFORM X1"/>
    <property type="match status" value="1"/>
</dbReference>
<evidence type="ECO:0000313" key="9">
    <source>
        <dbReference type="Proteomes" id="UP000199691"/>
    </source>
</evidence>
<keyword evidence="8" id="KW-0456">Lyase</keyword>
<keyword evidence="3 6" id="KW-0157">Chromophore</keyword>
<dbReference type="Proteomes" id="UP000199691">
    <property type="component" value="Unassembled WGS sequence"/>
</dbReference>
<dbReference type="GO" id="GO:0006139">
    <property type="term" value="P:nucleobase-containing compound metabolic process"/>
    <property type="evidence" value="ECO:0007669"/>
    <property type="project" value="UniProtKB-ARBA"/>
</dbReference>
<dbReference type="EMBL" id="FNIX01000007">
    <property type="protein sequence ID" value="SDP30965.1"/>
    <property type="molecule type" value="Genomic_DNA"/>
</dbReference>
<accession>A0A1H0RNI2</accession>
<feature type="binding site" evidence="4">
    <location>
        <begin position="270"/>
        <end position="277"/>
    </location>
    <ligand>
        <name>FAD</name>
        <dbReference type="ChEBI" id="CHEBI:57692"/>
    </ligand>
</feature>
<comment type="cofactor">
    <cofactor evidence="4">
        <name>FAD</name>
        <dbReference type="ChEBI" id="CHEBI:57692"/>
    </cofactor>
    <text evidence="4">Binds 1 FAD per subunit.</text>
</comment>
<dbReference type="SUPFAM" id="SSF52425">
    <property type="entry name" value="Cryptochrome/photolyase, N-terminal domain"/>
    <property type="match status" value="1"/>
</dbReference>
<feature type="site" description="Electron transfer via tryptophanyl radical" evidence="5">
    <location>
        <position position="299"/>
    </location>
</feature>
<dbReference type="AlphaFoldDB" id="A0A1H0RNI2"/>
<dbReference type="InterPro" id="IPR014729">
    <property type="entry name" value="Rossmann-like_a/b/a_fold"/>
</dbReference>
<dbReference type="GO" id="GO:0003677">
    <property type="term" value="F:DNA binding"/>
    <property type="evidence" value="ECO:0007669"/>
    <property type="project" value="TreeGrafter"/>
</dbReference>
<dbReference type="InterPro" id="IPR006050">
    <property type="entry name" value="DNA_photolyase_N"/>
</dbReference>
<feature type="domain" description="Photolyase/cryptochrome alpha/beta" evidence="7">
    <location>
        <begin position="10"/>
        <end position="140"/>
    </location>
</feature>
<dbReference type="InterPro" id="IPR018394">
    <property type="entry name" value="DNA_photolyase_1_CS_C"/>
</dbReference>
<evidence type="ECO:0000259" key="7">
    <source>
        <dbReference type="PROSITE" id="PS51645"/>
    </source>
</evidence>
<dbReference type="Pfam" id="PF03441">
    <property type="entry name" value="FAD_binding_7"/>
    <property type="match status" value="1"/>
</dbReference>